<evidence type="ECO:0000259" key="1">
    <source>
        <dbReference type="Pfam" id="PF01850"/>
    </source>
</evidence>
<dbReference type="InterPro" id="IPR002716">
    <property type="entry name" value="PIN_dom"/>
</dbReference>
<dbReference type="Pfam" id="PF01850">
    <property type="entry name" value="PIN"/>
    <property type="match status" value="1"/>
</dbReference>
<dbReference type="AlphaFoldDB" id="A0A2S6CRZ9"/>
<dbReference type="RefSeq" id="WP_104388666.1">
    <property type="nucleotide sequence ID" value="NZ_PGEM01000117.1"/>
</dbReference>
<gene>
    <name evidence="2" type="ORF">CUN59_15390</name>
</gene>
<organism evidence="2 3">
    <name type="scientific">Cuspidothrix issatschenkoi CHARLIE-1</name>
    <dbReference type="NCBI Taxonomy" id="2052836"/>
    <lineage>
        <taxon>Bacteria</taxon>
        <taxon>Bacillati</taxon>
        <taxon>Cyanobacteriota</taxon>
        <taxon>Cyanophyceae</taxon>
        <taxon>Nostocales</taxon>
        <taxon>Aphanizomenonaceae</taxon>
        <taxon>Cuspidothrix</taxon>
    </lineage>
</organism>
<accession>A0A2S6CRZ9</accession>
<feature type="domain" description="PIN" evidence="1">
    <location>
        <begin position="3"/>
        <end position="118"/>
    </location>
</feature>
<reference evidence="2 3" key="1">
    <citation type="submission" date="2018-02" db="EMBL/GenBank/DDBJ databases">
        <title>Discovery of a pederin family compound in a non-symbiotic bloom-forming cyanobacterium.</title>
        <authorList>
            <person name="Kust A."/>
            <person name="Mares J."/>
            <person name="Jokela J."/>
            <person name="Urajova P."/>
            <person name="Hajek J."/>
            <person name="Saurav K."/>
            <person name="Voracova K."/>
            <person name="Fewer D.P."/>
            <person name="Haapaniemi E."/>
            <person name="Permi P."/>
            <person name="Rehakova K."/>
            <person name="Sivonen K."/>
            <person name="Hrouzek P."/>
        </authorList>
    </citation>
    <scope>NUCLEOTIDE SEQUENCE [LARGE SCALE GENOMIC DNA]</scope>
    <source>
        <strain evidence="2 3">CHARLIE-1</strain>
    </source>
</reference>
<evidence type="ECO:0000313" key="2">
    <source>
        <dbReference type="EMBL" id="PPJ62467.1"/>
    </source>
</evidence>
<evidence type="ECO:0000313" key="3">
    <source>
        <dbReference type="Proteomes" id="UP000239589"/>
    </source>
</evidence>
<sequence length="132" mass="14528">MKYVLDTHALIWFLEGNLKLGANAKVILCDPNSQLVIPTTTLAEAVWIVERGRTSIPTPKDVILAVEADPRVVIYPLDQDVIEMTMSLYSINEMHDRQIAATALVLASKGEVVRLLTCNQNITASGLVAIVW</sequence>
<protein>
    <submittedName>
        <fullName evidence="2">Twitching motility protein PilT</fullName>
    </submittedName>
</protein>
<proteinExistence type="predicted"/>
<dbReference type="EMBL" id="PGEM01000117">
    <property type="protein sequence ID" value="PPJ62467.1"/>
    <property type="molecule type" value="Genomic_DNA"/>
</dbReference>
<dbReference type="Gene3D" id="3.40.50.1010">
    <property type="entry name" value="5'-nuclease"/>
    <property type="match status" value="1"/>
</dbReference>
<name>A0A2S6CRZ9_9CYAN</name>
<dbReference type="OrthoDB" id="9798990at2"/>
<comment type="caution">
    <text evidence="2">The sequence shown here is derived from an EMBL/GenBank/DDBJ whole genome shotgun (WGS) entry which is preliminary data.</text>
</comment>
<keyword evidence="3" id="KW-1185">Reference proteome</keyword>
<dbReference type="Proteomes" id="UP000239589">
    <property type="component" value="Unassembled WGS sequence"/>
</dbReference>
<dbReference type="SUPFAM" id="SSF88723">
    <property type="entry name" value="PIN domain-like"/>
    <property type="match status" value="1"/>
</dbReference>
<dbReference type="InterPro" id="IPR029060">
    <property type="entry name" value="PIN-like_dom_sf"/>
</dbReference>